<name>A0A4Q2AVZ9_9BURK</name>
<evidence type="ECO:0000313" key="1">
    <source>
        <dbReference type="EMBL" id="RXV74105.1"/>
    </source>
</evidence>
<gene>
    <name evidence="1" type="ORF">D1006_09035</name>
</gene>
<dbReference type="OrthoDB" id="9021029at2"/>
<sequence>MHAQWSALYINQKAVSKSTPATPLILSMVVTIGMLRESPRLRVAPCAARAAGSARDRYNRSF</sequence>
<evidence type="ECO:0000313" key="2">
    <source>
        <dbReference type="Proteomes" id="UP000289650"/>
    </source>
</evidence>
<protein>
    <submittedName>
        <fullName evidence="1">Uncharacterized protein</fullName>
    </submittedName>
</protein>
<comment type="caution">
    <text evidence="1">The sequence shown here is derived from an EMBL/GenBank/DDBJ whole genome shotgun (WGS) entry which is preliminary data.</text>
</comment>
<accession>A0A4Q2AVZ9</accession>
<dbReference type="AlphaFoldDB" id="A0A4Q2AVZ9"/>
<organism evidence="1 2">
    <name type="scientific">Burkholderia stabilis</name>
    <dbReference type="NCBI Taxonomy" id="95485"/>
    <lineage>
        <taxon>Bacteria</taxon>
        <taxon>Pseudomonadati</taxon>
        <taxon>Pseudomonadota</taxon>
        <taxon>Betaproteobacteria</taxon>
        <taxon>Burkholderiales</taxon>
        <taxon>Burkholderiaceae</taxon>
        <taxon>Burkholderia</taxon>
        <taxon>Burkholderia cepacia complex</taxon>
    </lineage>
</organism>
<proteinExistence type="predicted"/>
<dbReference type="EMBL" id="QWEX01000001">
    <property type="protein sequence ID" value="RXV74105.1"/>
    <property type="molecule type" value="Genomic_DNA"/>
</dbReference>
<dbReference type="Proteomes" id="UP000289650">
    <property type="component" value="Unassembled WGS sequence"/>
</dbReference>
<reference evidence="1 2" key="1">
    <citation type="submission" date="2018-08" db="EMBL/GenBank/DDBJ databases">
        <title>Mountain-cultivated ginseng endophyte, Burkholderia stabilis and its activity against ginseng root rot disease.</title>
        <authorList>
            <person name="Tapan Kumar M."/>
            <person name="Bae H."/>
            <person name="Shanmugam G."/>
            <person name="Jeon J."/>
        </authorList>
    </citation>
    <scope>NUCLEOTIDE SEQUENCE [LARGE SCALE GENOMIC DNA]</scope>
    <source>
        <strain evidence="1 2">EB159</strain>
    </source>
</reference>